<protein>
    <submittedName>
        <fullName evidence="1">Uncharacterized protein</fullName>
    </submittedName>
</protein>
<dbReference type="EMBL" id="LATX01001414">
    <property type="protein sequence ID" value="KTB41919.1"/>
    <property type="molecule type" value="Genomic_DNA"/>
</dbReference>
<reference evidence="1 2" key="1">
    <citation type="submission" date="2015-12" db="EMBL/GenBank/DDBJ databases">
        <title>Draft genome sequence of Moniliophthora roreri, the causal agent of frosty pod rot of cacao.</title>
        <authorList>
            <person name="Aime M.C."/>
            <person name="Diaz-Valderrama J.R."/>
            <person name="Kijpornyongpan T."/>
            <person name="Phillips-Mora W."/>
        </authorList>
    </citation>
    <scope>NUCLEOTIDE SEQUENCE [LARGE SCALE GENOMIC DNA]</scope>
    <source>
        <strain evidence="1 2">MCA 2952</strain>
    </source>
</reference>
<comment type="caution">
    <text evidence="1">The sequence shown here is derived from an EMBL/GenBank/DDBJ whole genome shotgun (WGS) entry which is preliminary data.</text>
</comment>
<accession>A0A0W0G000</accession>
<proteinExistence type="predicted"/>
<sequence length="37" mass="4245">MSPSIFEIPPPLTWTILLWARSPRFSPRFPESSSIAE</sequence>
<dbReference type="Proteomes" id="UP000054988">
    <property type="component" value="Unassembled WGS sequence"/>
</dbReference>
<dbReference type="AlphaFoldDB" id="A0A0W0G000"/>
<evidence type="ECO:0000313" key="2">
    <source>
        <dbReference type="Proteomes" id="UP000054988"/>
    </source>
</evidence>
<organism evidence="1 2">
    <name type="scientific">Moniliophthora roreri</name>
    <name type="common">Frosty pod rot fungus</name>
    <name type="synonym">Monilia roreri</name>
    <dbReference type="NCBI Taxonomy" id="221103"/>
    <lineage>
        <taxon>Eukaryota</taxon>
        <taxon>Fungi</taxon>
        <taxon>Dikarya</taxon>
        <taxon>Basidiomycota</taxon>
        <taxon>Agaricomycotina</taxon>
        <taxon>Agaricomycetes</taxon>
        <taxon>Agaricomycetidae</taxon>
        <taxon>Agaricales</taxon>
        <taxon>Marasmiineae</taxon>
        <taxon>Marasmiaceae</taxon>
        <taxon>Moniliophthora</taxon>
    </lineage>
</organism>
<evidence type="ECO:0000313" key="1">
    <source>
        <dbReference type="EMBL" id="KTB41919.1"/>
    </source>
</evidence>
<gene>
    <name evidence="1" type="ORF">WG66_5515</name>
</gene>
<name>A0A0W0G000_MONRR</name>